<evidence type="ECO:0000256" key="2">
    <source>
        <dbReference type="ARBA" id="ARBA00004496"/>
    </source>
</evidence>
<dbReference type="GO" id="GO:0046592">
    <property type="term" value="F:polyamine oxidase activity"/>
    <property type="evidence" value="ECO:0007669"/>
    <property type="project" value="TreeGrafter"/>
</dbReference>
<keyword evidence="5" id="KW-0285">Flavoprotein</keyword>
<evidence type="ECO:0000256" key="5">
    <source>
        <dbReference type="ARBA" id="ARBA00022630"/>
    </source>
</evidence>
<protein>
    <recommendedName>
        <fullName evidence="8">Amine oxidase domain-containing protein</fullName>
    </recommendedName>
</protein>
<proteinExistence type="inferred from homology"/>
<dbReference type="AlphaFoldDB" id="A0AAN8WJD9"/>
<dbReference type="Gene3D" id="3.90.660.10">
    <property type="match status" value="1"/>
</dbReference>
<evidence type="ECO:0000256" key="3">
    <source>
        <dbReference type="ARBA" id="ARBA00005995"/>
    </source>
</evidence>
<dbReference type="Proteomes" id="UP001381693">
    <property type="component" value="Unassembled WGS sequence"/>
</dbReference>
<evidence type="ECO:0000313" key="10">
    <source>
        <dbReference type="Proteomes" id="UP001381693"/>
    </source>
</evidence>
<name>A0AAN8WJD9_HALRR</name>
<organism evidence="9 10">
    <name type="scientific">Halocaridina rubra</name>
    <name type="common">Hawaiian red shrimp</name>
    <dbReference type="NCBI Taxonomy" id="373956"/>
    <lineage>
        <taxon>Eukaryota</taxon>
        <taxon>Metazoa</taxon>
        <taxon>Ecdysozoa</taxon>
        <taxon>Arthropoda</taxon>
        <taxon>Crustacea</taxon>
        <taxon>Multicrustacea</taxon>
        <taxon>Malacostraca</taxon>
        <taxon>Eumalacostraca</taxon>
        <taxon>Eucarida</taxon>
        <taxon>Decapoda</taxon>
        <taxon>Pleocyemata</taxon>
        <taxon>Caridea</taxon>
        <taxon>Atyoidea</taxon>
        <taxon>Atyidae</taxon>
        <taxon>Halocaridina</taxon>
    </lineage>
</organism>
<dbReference type="EMBL" id="JAXCGZ010020908">
    <property type="protein sequence ID" value="KAK7063223.1"/>
    <property type="molecule type" value="Genomic_DNA"/>
</dbReference>
<evidence type="ECO:0000256" key="6">
    <source>
        <dbReference type="ARBA" id="ARBA00022827"/>
    </source>
</evidence>
<comment type="similarity">
    <text evidence="3">Belongs to the flavin monoamine oxidase family.</text>
</comment>
<keyword evidence="7" id="KW-0560">Oxidoreductase</keyword>
<evidence type="ECO:0000256" key="7">
    <source>
        <dbReference type="ARBA" id="ARBA00023002"/>
    </source>
</evidence>
<dbReference type="SUPFAM" id="SSF54373">
    <property type="entry name" value="FAD-linked reductases, C-terminal domain"/>
    <property type="match status" value="1"/>
</dbReference>
<comment type="subcellular location">
    <subcellularLocation>
        <location evidence="2">Cytoplasm</location>
    </subcellularLocation>
</comment>
<reference evidence="9 10" key="1">
    <citation type="submission" date="2023-11" db="EMBL/GenBank/DDBJ databases">
        <title>Halocaridina rubra genome assembly.</title>
        <authorList>
            <person name="Smith C."/>
        </authorList>
    </citation>
    <scope>NUCLEOTIDE SEQUENCE [LARGE SCALE GENOMIC DNA]</scope>
    <source>
        <strain evidence="9">EP-1</strain>
        <tissue evidence="9">Whole</tissue>
    </source>
</reference>
<keyword evidence="6" id="KW-0274">FAD</keyword>
<evidence type="ECO:0000256" key="1">
    <source>
        <dbReference type="ARBA" id="ARBA00001974"/>
    </source>
</evidence>
<sequence>MRKLCTRIFMLYGNRGMGLGVADKIQLGWAQPWWGDKYLDLTMIWMDVTLPKEKEWLYGIMEFLSIHQYPEMIQAFITGKYAKIMEDLPEETVKSDIMELLNSVMSETLKKQGLTSVPDPVFFRRTTWGKHNWMYGSYNSYVTPNGADSGLKTRQPLMKGIKNKNKKEVLIWGGEALSTTRYGAVDGAMDIGKKMAKRIQRLLK</sequence>
<dbReference type="GO" id="GO:0005737">
    <property type="term" value="C:cytoplasm"/>
    <property type="evidence" value="ECO:0007669"/>
    <property type="project" value="UniProtKB-SubCell"/>
</dbReference>
<gene>
    <name evidence="9" type="ORF">SK128_007126</name>
</gene>
<dbReference type="InterPro" id="IPR002937">
    <property type="entry name" value="Amino_oxidase"/>
</dbReference>
<dbReference type="PANTHER" id="PTHR10742">
    <property type="entry name" value="FLAVIN MONOAMINE OXIDASE"/>
    <property type="match status" value="1"/>
</dbReference>
<dbReference type="InterPro" id="IPR050281">
    <property type="entry name" value="Flavin_monoamine_oxidase"/>
</dbReference>
<dbReference type="PANTHER" id="PTHR10742:SF405">
    <property type="entry name" value="PEROXISOMAL N(1)-ACETYL-SPERMINE_SPERMIDINE OXIDASE"/>
    <property type="match status" value="1"/>
</dbReference>
<evidence type="ECO:0000259" key="8">
    <source>
        <dbReference type="Pfam" id="PF01593"/>
    </source>
</evidence>
<evidence type="ECO:0000313" key="9">
    <source>
        <dbReference type="EMBL" id="KAK7063223.1"/>
    </source>
</evidence>
<keyword evidence="4" id="KW-0963">Cytoplasm</keyword>
<accession>A0AAN8WJD9</accession>
<dbReference type="Pfam" id="PF01593">
    <property type="entry name" value="Amino_oxidase"/>
    <property type="match status" value="1"/>
</dbReference>
<keyword evidence="10" id="KW-1185">Reference proteome</keyword>
<comment type="caution">
    <text evidence="9">The sequence shown here is derived from an EMBL/GenBank/DDBJ whole genome shotgun (WGS) entry which is preliminary data.</text>
</comment>
<feature type="domain" description="Amine oxidase" evidence="8">
    <location>
        <begin position="15"/>
        <end position="199"/>
    </location>
</feature>
<evidence type="ECO:0000256" key="4">
    <source>
        <dbReference type="ARBA" id="ARBA00022490"/>
    </source>
</evidence>
<comment type="cofactor">
    <cofactor evidence="1">
        <name>FAD</name>
        <dbReference type="ChEBI" id="CHEBI:57692"/>
    </cofactor>
</comment>